<name>A0A1Y1QLT9_9GAMM</name>
<evidence type="ECO:0000313" key="3">
    <source>
        <dbReference type="Proteomes" id="UP000192491"/>
    </source>
</evidence>
<dbReference type="InterPro" id="IPR043502">
    <property type="entry name" value="DNA/RNA_pol_sf"/>
</dbReference>
<dbReference type="AlphaFoldDB" id="A0A1Y1QLT9"/>
<evidence type="ECO:0000259" key="1">
    <source>
        <dbReference type="SMART" id="SM00482"/>
    </source>
</evidence>
<dbReference type="SUPFAM" id="SSF56672">
    <property type="entry name" value="DNA/RNA polymerases"/>
    <property type="match status" value="1"/>
</dbReference>
<dbReference type="Gene3D" id="3.30.70.370">
    <property type="match status" value="1"/>
</dbReference>
<reference evidence="2 3" key="1">
    <citation type="submission" date="2017-01" db="EMBL/GenBank/DDBJ databases">
        <title>Novel large sulfur bacteria in the metagenomes of groundwater-fed chemosynthetic microbial mats in the Lake Huron basin.</title>
        <authorList>
            <person name="Sharrar A.M."/>
            <person name="Flood B.E."/>
            <person name="Bailey J.V."/>
            <person name="Jones D.S."/>
            <person name="Biddanda B."/>
            <person name="Ruberg S.A."/>
            <person name="Marcus D.N."/>
            <person name="Dick G.J."/>
        </authorList>
    </citation>
    <scope>NUCLEOTIDE SEQUENCE [LARGE SCALE GENOMIC DNA]</scope>
    <source>
        <strain evidence="2">A8</strain>
    </source>
</reference>
<organism evidence="2 3">
    <name type="scientific">Thiothrix lacustris</name>
    <dbReference type="NCBI Taxonomy" id="525917"/>
    <lineage>
        <taxon>Bacteria</taxon>
        <taxon>Pseudomonadati</taxon>
        <taxon>Pseudomonadota</taxon>
        <taxon>Gammaproteobacteria</taxon>
        <taxon>Thiotrichales</taxon>
        <taxon>Thiotrichaceae</taxon>
        <taxon>Thiothrix</taxon>
    </lineage>
</organism>
<dbReference type="EMBL" id="MTEJ01000175">
    <property type="protein sequence ID" value="OQX08427.1"/>
    <property type="molecule type" value="Genomic_DNA"/>
</dbReference>
<dbReference type="SMART" id="SM00482">
    <property type="entry name" value="POLAc"/>
    <property type="match status" value="1"/>
</dbReference>
<accession>A0A1Y1QLT9</accession>
<dbReference type="GO" id="GO:0003887">
    <property type="term" value="F:DNA-directed DNA polymerase activity"/>
    <property type="evidence" value="ECO:0007669"/>
    <property type="project" value="InterPro"/>
</dbReference>
<evidence type="ECO:0000313" key="2">
    <source>
        <dbReference type="EMBL" id="OQX08427.1"/>
    </source>
</evidence>
<protein>
    <recommendedName>
        <fullName evidence="1">DNA-directed DNA polymerase family A palm domain-containing protein</fullName>
    </recommendedName>
</protein>
<proteinExistence type="predicted"/>
<sequence length="712" mass="79376">MTTLWIDTETYNEQSIKAGLYRYAEHPSLEILIYTYAIDDGAVQLWDTAVGDMPADLHAALHDPTVMKRAWNAQFDREVMRAKGVVVPIEQWCCVMVKALAHGLPASLAECGEVLGLSEDQAKLSDGKKLIKRFCSPTPANYKVRRYSKLTHPDEWARFCEYAKQDITAMRELDKRIPNWNFPGAYGKNSEVAMQELQLWHLDQHINRRGFAVDMALVQAGITATARDKDFMRTRFVELTQGMVKAPSQRAQFMEHLNTYYSLGLVDTQSATFQGLLESKADIHPVARELMEISIGANKSSTAKFVTMVGAVCADGSFRGGLQFNGAQRTRRWAGRIFQPQNLPSRIAPRIAAMISNYISSLKSHTDDILFDPKDRAQLGAASLRGLVVARPEKTLRVCDLSNIEGRLAAWFAGAQWKLNAFAAYDAGTGADLYRIAVSNITGQKPEDVSKTLRNGLGKPAELGLGYQGGVDALRKMLGNSRMYDYWDAIVAAVPEKYIQQAEDNYDKWGAARTELDADEWIACETVKLAWRATNPEIVKLWYDLERAMANAIESPGKAFDAGKLLKYASVTHAGFKWLLCQLPSGRKICYFEPRVTATHSGDGRVKKSLSYMGNDSTDGRKVWTRRAMHGGLAFGNVCQTTAGDLLKAAMPAIHREMPIILTVHDEVLAEDSLGLDEERVARLRDLMIKDPGWAEGLPLNAEGETMSRYRK</sequence>
<comment type="caution">
    <text evidence="2">The sequence shown here is derived from an EMBL/GenBank/DDBJ whole genome shotgun (WGS) entry which is preliminary data.</text>
</comment>
<dbReference type="GO" id="GO:0003677">
    <property type="term" value="F:DNA binding"/>
    <property type="evidence" value="ECO:0007669"/>
    <property type="project" value="InterPro"/>
</dbReference>
<dbReference type="Gene3D" id="1.10.150.20">
    <property type="entry name" value="5' to 3' exonuclease, C-terminal subdomain"/>
    <property type="match status" value="1"/>
</dbReference>
<dbReference type="InterPro" id="IPR001098">
    <property type="entry name" value="DNA-dir_DNA_pol_A_palm_dom"/>
</dbReference>
<feature type="domain" description="DNA-directed DNA polymerase family A palm" evidence="1">
    <location>
        <begin position="381"/>
        <end position="676"/>
    </location>
</feature>
<dbReference type="GO" id="GO:0006260">
    <property type="term" value="P:DNA replication"/>
    <property type="evidence" value="ECO:0007669"/>
    <property type="project" value="InterPro"/>
</dbReference>
<dbReference type="Proteomes" id="UP000192491">
    <property type="component" value="Unassembled WGS sequence"/>
</dbReference>
<gene>
    <name evidence="2" type="ORF">BWK73_25500</name>
</gene>